<gene>
    <name evidence="2" type="ORF">C4K68_10900</name>
</gene>
<dbReference type="Gene3D" id="3.30.750.24">
    <property type="entry name" value="STAS domain"/>
    <property type="match status" value="1"/>
</dbReference>
<organism evidence="2 3">
    <name type="scientific">Proteobacteria bacterium 228</name>
    <dbReference type="NCBI Taxonomy" id="2083153"/>
    <lineage>
        <taxon>Bacteria</taxon>
        <taxon>Pseudomonadati</taxon>
        <taxon>Pseudomonadota</taxon>
    </lineage>
</organism>
<reference evidence="2 3" key="1">
    <citation type="submission" date="2018-02" db="EMBL/GenBank/DDBJ databases">
        <title>novel marine gammaproteobacteria from coastal saline agro ecosystem.</title>
        <authorList>
            <person name="Krishnan R."/>
            <person name="Ramesh Kumar N."/>
        </authorList>
    </citation>
    <scope>NUCLEOTIDE SEQUENCE [LARGE SCALE GENOMIC DNA]</scope>
    <source>
        <strain evidence="2 3">228</strain>
    </source>
</reference>
<feature type="domain" description="STAS" evidence="1">
    <location>
        <begin position="4"/>
        <end position="126"/>
    </location>
</feature>
<dbReference type="SUPFAM" id="SSF52091">
    <property type="entry name" value="SpoIIaa-like"/>
    <property type="match status" value="1"/>
</dbReference>
<accession>A0A2S5KR82</accession>
<dbReference type="CDD" id="cd07043">
    <property type="entry name" value="STAS_anti-anti-sigma_factors"/>
    <property type="match status" value="1"/>
</dbReference>
<evidence type="ECO:0000313" key="2">
    <source>
        <dbReference type="EMBL" id="PPC77367.1"/>
    </source>
</evidence>
<dbReference type="PANTHER" id="PTHR33495">
    <property type="entry name" value="ANTI-SIGMA FACTOR ANTAGONIST TM_1081-RELATED-RELATED"/>
    <property type="match status" value="1"/>
</dbReference>
<evidence type="ECO:0000259" key="1">
    <source>
        <dbReference type="PROSITE" id="PS50801"/>
    </source>
</evidence>
<dbReference type="EMBL" id="PRLP01000034">
    <property type="protein sequence ID" value="PPC77367.1"/>
    <property type="molecule type" value="Genomic_DNA"/>
</dbReference>
<dbReference type="GO" id="GO:0043856">
    <property type="term" value="F:anti-sigma factor antagonist activity"/>
    <property type="evidence" value="ECO:0007669"/>
    <property type="project" value="TreeGrafter"/>
</dbReference>
<dbReference type="OrthoDB" id="8685730at2"/>
<sequence>MHSGKILVAKQNGAYILKFQGDVRLTLCASLDHFLESMFSDPDFKTVLIDLTETEGIDSTSLGLLAKISVKMQQQFHLLPTILSINEDITRILLSMGFDKVFILIREYSSGNAPLLKEVPEILGSEEDVKNTVLNAHKTLMDLNEKNRATFSELVSSLENC</sequence>
<dbReference type="PANTHER" id="PTHR33495:SF2">
    <property type="entry name" value="ANTI-SIGMA FACTOR ANTAGONIST TM_1081-RELATED"/>
    <property type="match status" value="1"/>
</dbReference>
<dbReference type="Proteomes" id="UP000238196">
    <property type="component" value="Unassembled WGS sequence"/>
</dbReference>
<dbReference type="InterPro" id="IPR036513">
    <property type="entry name" value="STAS_dom_sf"/>
</dbReference>
<dbReference type="PIRSF" id="PIRSF029548">
    <property type="entry name" value="UCP029548"/>
    <property type="match status" value="1"/>
</dbReference>
<dbReference type="Pfam" id="PF01740">
    <property type="entry name" value="STAS"/>
    <property type="match status" value="1"/>
</dbReference>
<proteinExistence type="predicted"/>
<dbReference type="InterPro" id="IPR014557">
    <property type="entry name" value="UCP029548_STAS-type"/>
</dbReference>
<evidence type="ECO:0000313" key="3">
    <source>
        <dbReference type="Proteomes" id="UP000238196"/>
    </source>
</evidence>
<protein>
    <submittedName>
        <fullName evidence="2">Anti-anti-sigma factor</fullName>
    </submittedName>
</protein>
<dbReference type="AlphaFoldDB" id="A0A2S5KR82"/>
<dbReference type="InterPro" id="IPR002645">
    <property type="entry name" value="STAS_dom"/>
</dbReference>
<dbReference type="PROSITE" id="PS50801">
    <property type="entry name" value="STAS"/>
    <property type="match status" value="1"/>
</dbReference>
<name>A0A2S5KR82_9PROT</name>
<comment type="caution">
    <text evidence="2">The sequence shown here is derived from an EMBL/GenBank/DDBJ whole genome shotgun (WGS) entry which is preliminary data.</text>
</comment>